<proteinExistence type="predicted"/>
<feature type="region of interest" description="Disordered" evidence="1">
    <location>
        <begin position="1"/>
        <end position="39"/>
    </location>
</feature>
<feature type="non-terminal residue" evidence="2">
    <location>
        <position position="39"/>
    </location>
</feature>
<keyword evidence="3" id="KW-1185">Reference proteome</keyword>
<organism evidence="2 3">
    <name type="scientific">Acaulospora morrowiae</name>
    <dbReference type="NCBI Taxonomy" id="94023"/>
    <lineage>
        <taxon>Eukaryota</taxon>
        <taxon>Fungi</taxon>
        <taxon>Fungi incertae sedis</taxon>
        <taxon>Mucoromycota</taxon>
        <taxon>Glomeromycotina</taxon>
        <taxon>Glomeromycetes</taxon>
        <taxon>Diversisporales</taxon>
        <taxon>Acaulosporaceae</taxon>
        <taxon>Acaulospora</taxon>
    </lineage>
</organism>
<evidence type="ECO:0000313" key="3">
    <source>
        <dbReference type="Proteomes" id="UP000789342"/>
    </source>
</evidence>
<evidence type="ECO:0000256" key="1">
    <source>
        <dbReference type="SAM" id="MobiDB-lite"/>
    </source>
</evidence>
<protein>
    <submittedName>
        <fullName evidence="2">12900_t:CDS:1</fullName>
    </submittedName>
</protein>
<dbReference type="AlphaFoldDB" id="A0A9N9J974"/>
<name>A0A9N9J974_9GLOM</name>
<accession>A0A9N9J974</accession>
<dbReference type="EMBL" id="CAJVPV010044940">
    <property type="protein sequence ID" value="CAG8768302.1"/>
    <property type="molecule type" value="Genomic_DNA"/>
</dbReference>
<gene>
    <name evidence="2" type="ORF">AMORRO_LOCUS16429</name>
</gene>
<sequence>NDISNKRNEETKTVKEAKVGGDRKSQLNEHQIKEIRNAE</sequence>
<feature type="non-terminal residue" evidence="2">
    <location>
        <position position="1"/>
    </location>
</feature>
<evidence type="ECO:0000313" key="2">
    <source>
        <dbReference type="EMBL" id="CAG8768302.1"/>
    </source>
</evidence>
<reference evidence="2" key="1">
    <citation type="submission" date="2021-06" db="EMBL/GenBank/DDBJ databases">
        <authorList>
            <person name="Kallberg Y."/>
            <person name="Tangrot J."/>
            <person name="Rosling A."/>
        </authorList>
    </citation>
    <scope>NUCLEOTIDE SEQUENCE</scope>
    <source>
        <strain evidence="2">CL551</strain>
    </source>
</reference>
<dbReference type="Proteomes" id="UP000789342">
    <property type="component" value="Unassembled WGS sequence"/>
</dbReference>
<comment type="caution">
    <text evidence="2">The sequence shown here is derived from an EMBL/GenBank/DDBJ whole genome shotgun (WGS) entry which is preliminary data.</text>
</comment>